<comment type="similarity">
    <text evidence="1">Belongs to the bacterial solute-binding protein 5 family.</text>
</comment>
<dbReference type="InterPro" id="IPR000914">
    <property type="entry name" value="SBP_5_dom"/>
</dbReference>
<dbReference type="RefSeq" id="WP_307251145.1">
    <property type="nucleotide sequence ID" value="NZ_JAUSUV010000003.1"/>
</dbReference>
<keyword evidence="7" id="KW-1185">Reference proteome</keyword>
<dbReference type="InterPro" id="IPR030678">
    <property type="entry name" value="Peptide/Ni-bd"/>
</dbReference>
<dbReference type="PANTHER" id="PTHR30290">
    <property type="entry name" value="PERIPLASMIC BINDING COMPONENT OF ABC TRANSPORTER"/>
    <property type="match status" value="1"/>
</dbReference>
<evidence type="ECO:0000256" key="2">
    <source>
        <dbReference type="ARBA" id="ARBA00022448"/>
    </source>
</evidence>
<dbReference type="InterPro" id="IPR039424">
    <property type="entry name" value="SBP_5"/>
</dbReference>
<dbReference type="PIRSF" id="PIRSF002741">
    <property type="entry name" value="MppA"/>
    <property type="match status" value="1"/>
</dbReference>
<evidence type="ECO:0000313" key="7">
    <source>
        <dbReference type="Proteomes" id="UP001238450"/>
    </source>
</evidence>
<gene>
    <name evidence="6" type="ORF">J2Z48_000730</name>
</gene>
<evidence type="ECO:0000256" key="4">
    <source>
        <dbReference type="SAM" id="SignalP"/>
    </source>
</evidence>
<evidence type="ECO:0000256" key="1">
    <source>
        <dbReference type="ARBA" id="ARBA00005695"/>
    </source>
</evidence>
<dbReference type="Gene3D" id="3.90.76.10">
    <property type="entry name" value="Dipeptide-binding Protein, Domain 1"/>
    <property type="match status" value="1"/>
</dbReference>
<evidence type="ECO:0000256" key="3">
    <source>
        <dbReference type="ARBA" id="ARBA00022729"/>
    </source>
</evidence>
<dbReference type="PROSITE" id="PS51257">
    <property type="entry name" value="PROKAR_LIPOPROTEIN"/>
    <property type="match status" value="1"/>
</dbReference>
<dbReference type="GO" id="GO:0043190">
    <property type="term" value="C:ATP-binding cassette (ABC) transporter complex"/>
    <property type="evidence" value="ECO:0007669"/>
    <property type="project" value="InterPro"/>
</dbReference>
<dbReference type="Proteomes" id="UP001238450">
    <property type="component" value="Unassembled WGS sequence"/>
</dbReference>
<dbReference type="AlphaFoldDB" id="A0AAJ1WS10"/>
<sequence length="557" mass="62673">MKKRKIGILSLAVVMGLSVFATACASKSSGDGAKKKSITATMNSTFDGKFNPALYDSIYDAYILDQSFASLWKQDEKLETSIPDLAESWKESEKKDGVTIKLRKDAKWSDGKPLTVDDMIFTWKFIADKEYSGSRFEYVESIKGAKEYHEGKAKEIEGIKRVDDYNLELTFDKSDARDLSTKVWSTPMPKHIFENKPVKTLENDPAVKKAENIVTSGPFTIKEIKAGEFVVLEKNKNFYGAAEGKPKLDQIVWKVLQEDVAIGALKEGKVDMVSRIKPSSFETIKGFKDVELVEDTDLGYQYLGFRTDHPKLADKKVRRAIAYAINREQMVTGLLKGHGTLLSTPVSPKSWAYSKDLDADYSYDPAKAKALLAEAGYKDTNGDGFVEDPAGKPYVLSLEFPKGNQVREQSAKLIREDLEKAGIKIDLKQPKDFAALAETVQQKADKTMEMWLMGWTTDVDPNPKNIYGSAAESNYYRWKSPESDKSISVSMYDQKAFTKEGRKALIKDWTKIFQQDSPVVLLYSQNVIDAYNKRITGVQYDYRGALGHPSFVDWDVK</sequence>
<feature type="signal peptide" evidence="4">
    <location>
        <begin position="1"/>
        <end position="23"/>
    </location>
</feature>
<organism evidence="6 7">
    <name type="scientific">Croceifilum oryzae</name>
    <dbReference type="NCBI Taxonomy" id="1553429"/>
    <lineage>
        <taxon>Bacteria</taxon>
        <taxon>Bacillati</taxon>
        <taxon>Bacillota</taxon>
        <taxon>Bacilli</taxon>
        <taxon>Bacillales</taxon>
        <taxon>Thermoactinomycetaceae</taxon>
        <taxon>Croceifilum</taxon>
    </lineage>
</organism>
<proteinExistence type="inferred from homology"/>
<keyword evidence="2" id="KW-0813">Transport</keyword>
<dbReference type="EMBL" id="JAUSUV010000003">
    <property type="protein sequence ID" value="MDQ0416563.1"/>
    <property type="molecule type" value="Genomic_DNA"/>
</dbReference>
<feature type="chain" id="PRO_5042509345" evidence="4">
    <location>
        <begin position="24"/>
        <end position="557"/>
    </location>
</feature>
<accession>A0AAJ1WS10</accession>
<dbReference type="Gene3D" id="3.10.105.10">
    <property type="entry name" value="Dipeptide-binding Protein, Domain 3"/>
    <property type="match status" value="1"/>
</dbReference>
<dbReference type="GO" id="GO:1904680">
    <property type="term" value="F:peptide transmembrane transporter activity"/>
    <property type="evidence" value="ECO:0007669"/>
    <property type="project" value="TreeGrafter"/>
</dbReference>
<dbReference type="Pfam" id="PF00496">
    <property type="entry name" value="SBP_bac_5"/>
    <property type="match status" value="1"/>
</dbReference>
<feature type="domain" description="Solute-binding protein family 5" evidence="5">
    <location>
        <begin position="82"/>
        <end position="473"/>
    </location>
</feature>
<dbReference type="GO" id="GO:0015833">
    <property type="term" value="P:peptide transport"/>
    <property type="evidence" value="ECO:0007669"/>
    <property type="project" value="TreeGrafter"/>
</dbReference>
<dbReference type="Gene3D" id="3.40.190.10">
    <property type="entry name" value="Periplasmic binding protein-like II"/>
    <property type="match status" value="1"/>
</dbReference>
<dbReference type="SUPFAM" id="SSF53850">
    <property type="entry name" value="Periplasmic binding protein-like II"/>
    <property type="match status" value="1"/>
</dbReference>
<dbReference type="GO" id="GO:0042597">
    <property type="term" value="C:periplasmic space"/>
    <property type="evidence" value="ECO:0007669"/>
    <property type="project" value="UniProtKB-ARBA"/>
</dbReference>
<keyword evidence="3 4" id="KW-0732">Signal</keyword>
<evidence type="ECO:0000259" key="5">
    <source>
        <dbReference type="Pfam" id="PF00496"/>
    </source>
</evidence>
<protein>
    <submittedName>
        <fullName evidence="6">Peptide/nickel transport system substrate-binding protein</fullName>
    </submittedName>
</protein>
<name>A0AAJ1WS10_9BACL</name>
<evidence type="ECO:0000313" key="6">
    <source>
        <dbReference type="EMBL" id="MDQ0416563.1"/>
    </source>
</evidence>
<comment type="caution">
    <text evidence="6">The sequence shown here is derived from an EMBL/GenBank/DDBJ whole genome shotgun (WGS) entry which is preliminary data.</text>
</comment>
<reference evidence="6 7" key="1">
    <citation type="submission" date="2023-07" db="EMBL/GenBank/DDBJ databases">
        <title>Genomic Encyclopedia of Type Strains, Phase IV (KMG-IV): sequencing the most valuable type-strain genomes for metagenomic binning, comparative biology and taxonomic classification.</title>
        <authorList>
            <person name="Goeker M."/>
        </authorList>
    </citation>
    <scope>NUCLEOTIDE SEQUENCE [LARGE SCALE GENOMIC DNA]</scope>
    <source>
        <strain evidence="6 7">DSM 46876</strain>
    </source>
</reference>
<dbReference type="PANTHER" id="PTHR30290:SF9">
    <property type="entry name" value="OLIGOPEPTIDE-BINDING PROTEIN APPA"/>
    <property type="match status" value="1"/>
</dbReference>